<protein>
    <recommendedName>
        <fullName evidence="3">BEN domain-containing protein</fullName>
    </recommendedName>
</protein>
<comment type="caution">
    <text evidence="1">The sequence shown here is derived from an EMBL/GenBank/DDBJ whole genome shotgun (WGS) entry which is preliminary data.</text>
</comment>
<reference evidence="1 2" key="1">
    <citation type="journal article" date="2021" name="BMC Biol.">
        <title>Horizontally acquired antibacterial genes associated with adaptive radiation of ladybird beetles.</title>
        <authorList>
            <person name="Li H.S."/>
            <person name="Tang X.F."/>
            <person name="Huang Y.H."/>
            <person name="Xu Z.Y."/>
            <person name="Chen M.L."/>
            <person name="Du X.Y."/>
            <person name="Qiu B.Y."/>
            <person name="Chen P.T."/>
            <person name="Zhang W."/>
            <person name="Slipinski A."/>
            <person name="Escalona H.E."/>
            <person name="Waterhouse R.M."/>
            <person name="Zwick A."/>
            <person name="Pang H."/>
        </authorList>
    </citation>
    <scope>NUCLEOTIDE SEQUENCE [LARGE SCALE GENOMIC DNA]</scope>
    <source>
        <strain evidence="1">SYSU2018</strain>
    </source>
</reference>
<sequence>MFKRLESDGDDSLSLHNYITFEIYSKKQPVVKGKRPAGWNVHELDSAILKEKLDKMFRGPSQENQKIDVEILTTIITKACDVAMPKRKTYGTKIKCTGMKKSLSSEGMLQEPEGK</sequence>
<organism evidence="1 2">
    <name type="scientific">Cryptolaemus montrouzieri</name>
    <dbReference type="NCBI Taxonomy" id="559131"/>
    <lineage>
        <taxon>Eukaryota</taxon>
        <taxon>Metazoa</taxon>
        <taxon>Ecdysozoa</taxon>
        <taxon>Arthropoda</taxon>
        <taxon>Hexapoda</taxon>
        <taxon>Insecta</taxon>
        <taxon>Pterygota</taxon>
        <taxon>Neoptera</taxon>
        <taxon>Endopterygota</taxon>
        <taxon>Coleoptera</taxon>
        <taxon>Polyphaga</taxon>
        <taxon>Cucujiformia</taxon>
        <taxon>Coccinelloidea</taxon>
        <taxon>Coccinellidae</taxon>
        <taxon>Scymninae</taxon>
        <taxon>Scymnini</taxon>
        <taxon>Cryptolaemus</taxon>
    </lineage>
</organism>
<evidence type="ECO:0000313" key="2">
    <source>
        <dbReference type="Proteomes" id="UP001516400"/>
    </source>
</evidence>
<dbReference type="Proteomes" id="UP001516400">
    <property type="component" value="Unassembled WGS sequence"/>
</dbReference>
<dbReference type="AlphaFoldDB" id="A0ABD2PCX8"/>
<evidence type="ECO:0008006" key="3">
    <source>
        <dbReference type="Google" id="ProtNLM"/>
    </source>
</evidence>
<gene>
    <name evidence="1" type="ORF">HHI36_003277</name>
</gene>
<proteinExistence type="predicted"/>
<dbReference type="EMBL" id="JABFTP020000185">
    <property type="protein sequence ID" value="KAL3288829.1"/>
    <property type="molecule type" value="Genomic_DNA"/>
</dbReference>
<name>A0ABD2PCX8_9CUCU</name>
<accession>A0ABD2PCX8</accession>
<evidence type="ECO:0000313" key="1">
    <source>
        <dbReference type="EMBL" id="KAL3288829.1"/>
    </source>
</evidence>
<keyword evidence="2" id="KW-1185">Reference proteome</keyword>